<dbReference type="SUPFAM" id="SSF52833">
    <property type="entry name" value="Thioredoxin-like"/>
    <property type="match status" value="1"/>
</dbReference>
<dbReference type="SUPFAM" id="SSF47616">
    <property type="entry name" value="GST C-terminal domain-like"/>
    <property type="match status" value="1"/>
</dbReference>
<dbReference type="Gene3D" id="3.40.30.10">
    <property type="entry name" value="Glutaredoxin"/>
    <property type="match status" value="1"/>
</dbReference>
<protein>
    <submittedName>
        <fullName evidence="3">Glutathione S-transferase family protein</fullName>
    </submittedName>
</protein>
<dbReference type="RefSeq" id="WP_289505348.1">
    <property type="nucleotide sequence ID" value="NZ_CP116805.1"/>
</dbReference>
<dbReference type="GO" id="GO:0016034">
    <property type="term" value="F:maleylacetoacetate isomerase activity"/>
    <property type="evidence" value="ECO:0007669"/>
    <property type="project" value="TreeGrafter"/>
</dbReference>
<evidence type="ECO:0000259" key="1">
    <source>
        <dbReference type="PROSITE" id="PS50404"/>
    </source>
</evidence>
<sequence length="223" mass="24282">MQLCGLSLSPFYERNLILLDLKGQADKVETPGVPGGFKSEEHLRICPTGKIPFLLKDDGSQLIEGQVIAEYLDGLLDGPKLLPADPDARAQVQMICRVVDLYIAAGMSPMSVAVFRGIRDDAKIEKAKAEDFPKAVNLLGWALSKRGKRAVGDSWTIADCAMIPIMFHFKNAVARFDVDALAINADVAAWWDSVKDEPVVQASHGRMQKVFDFVVAAAARKAG</sequence>
<dbReference type="GO" id="GO:0006559">
    <property type="term" value="P:L-phenylalanine catabolic process"/>
    <property type="evidence" value="ECO:0007669"/>
    <property type="project" value="TreeGrafter"/>
</dbReference>
<organism evidence="3 4">
    <name type="scientific">Gimibacter soli</name>
    <dbReference type="NCBI Taxonomy" id="3024400"/>
    <lineage>
        <taxon>Bacteria</taxon>
        <taxon>Pseudomonadati</taxon>
        <taxon>Pseudomonadota</taxon>
        <taxon>Alphaproteobacteria</taxon>
        <taxon>Kordiimonadales</taxon>
        <taxon>Temperatibacteraceae</taxon>
        <taxon>Gimibacter</taxon>
    </lineage>
</organism>
<evidence type="ECO:0000313" key="4">
    <source>
        <dbReference type="Proteomes" id="UP001217500"/>
    </source>
</evidence>
<proteinExistence type="predicted"/>
<accession>A0AAE9XUD5</accession>
<dbReference type="InterPro" id="IPR004045">
    <property type="entry name" value="Glutathione_S-Trfase_N"/>
</dbReference>
<feature type="domain" description="GST C-terminal" evidence="2">
    <location>
        <begin position="85"/>
        <end position="211"/>
    </location>
</feature>
<evidence type="ECO:0000313" key="3">
    <source>
        <dbReference type="EMBL" id="WCL55525.1"/>
    </source>
</evidence>
<dbReference type="PANTHER" id="PTHR42673">
    <property type="entry name" value="MALEYLACETOACETATE ISOMERASE"/>
    <property type="match status" value="1"/>
</dbReference>
<dbReference type="Pfam" id="PF13417">
    <property type="entry name" value="GST_N_3"/>
    <property type="match status" value="1"/>
</dbReference>
<dbReference type="PROSITE" id="PS50405">
    <property type="entry name" value="GST_CTER"/>
    <property type="match status" value="1"/>
</dbReference>
<dbReference type="AlphaFoldDB" id="A0AAE9XUD5"/>
<evidence type="ECO:0000259" key="2">
    <source>
        <dbReference type="PROSITE" id="PS50405"/>
    </source>
</evidence>
<gene>
    <name evidence="3" type="ORF">PH603_07095</name>
</gene>
<name>A0AAE9XUD5_9PROT</name>
<dbReference type="InterPro" id="IPR040079">
    <property type="entry name" value="Glutathione_S-Trfase"/>
</dbReference>
<dbReference type="PROSITE" id="PS50404">
    <property type="entry name" value="GST_NTER"/>
    <property type="match status" value="1"/>
</dbReference>
<feature type="domain" description="GST N-terminal" evidence="1">
    <location>
        <begin position="1"/>
        <end position="80"/>
    </location>
</feature>
<dbReference type="CDD" id="cd00570">
    <property type="entry name" value="GST_N_family"/>
    <property type="match status" value="1"/>
</dbReference>
<dbReference type="GO" id="GO:0006749">
    <property type="term" value="P:glutathione metabolic process"/>
    <property type="evidence" value="ECO:0007669"/>
    <property type="project" value="TreeGrafter"/>
</dbReference>
<dbReference type="KEGG" id="gso:PH603_07095"/>
<dbReference type="InterPro" id="IPR036282">
    <property type="entry name" value="Glutathione-S-Trfase_C_sf"/>
</dbReference>
<dbReference type="InterPro" id="IPR010987">
    <property type="entry name" value="Glutathione-S-Trfase_C-like"/>
</dbReference>
<keyword evidence="4" id="KW-1185">Reference proteome</keyword>
<dbReference type="EMBL" id="CP116805">
    <property type="protein sequence ID" value="WCL55525.1"/>
    <property type="molecule type" value="Genomic_DNA"/>
</dbReference>
<dbReference type="Gene3D" id="1.20.1050.10">
    <property type="match status" value="1"/>
</dbReference>
<dbReference type="InterPro" id="IPR036249">
    <property type="entry name" value="Thioredoxin-like_sf"/>
</dbReference>
<dbReference type="CDD" id="cd00299">
    <property type="entry name" value="GST_C_family"/>
    <property type="match status" value="1"/>
</dbReference>
<dbReference type="SFLD" id="SFLDS00019">
    <property type="entry name" value="Glutathione_Transferase_(cytos"/>
    <property type="match status" value="1"/>
</dbReference>
<reference evidence="3" key="1">
    <citation type="submission" date="2023-01" db="EMBL/GenBank/DDBJ databases">
        <title>The genome sequence of Kordiimonadaceae bacterium 6D33.</title>
        <authorList>
            <person name="Liu Y."/>
        </authorList>
    </citation>
    <scope>NUCLEOTIDE SEQUENCE</scope>
    <source>
        <strain evidence="3">6D33</strain>
    </source>
</reference>
<dbReference type="GO" id="GO:0004364">
    <property type="term" value="F:glutathione transferase activity"/>
    <property type="evidence" value="ECO:0007669"/>
    <property type="project" value="TreeGrafter"/>
</dbReference>
<dbReference type="PANTHER" id="PTHR42673:SF4">
    <property type="entry name" value="MALEYLACETOACETATE ISOMERASE"/>
    <property type="match status" value="1"/>
</dbReference>
<dbReference type="Proteomes" id="UP001217500">
    <property type="component" value="Chromosome"/>
</dbReference>